<dbReference type="EMBL" id="JAAIKC010000002">
    <property type="protein sequence ID" value="NEW06304.1"/>
    <property type="molecule type" value="Genomic_DNA"/>
</dbReference>
<dbReference type="Gene3D" id="2.40.40.20">
    <property type="match status" value="1"/>
</dbReference>
<protein>
    <submittedName>
        <fullName evidence="1">Aspartate 1-decarboxylase</fullName>
    </submittedName>
</protein>
<accession>A0A6G3ZX73</accession>
<dbReference type="AlphaFoldDB" id="A0A6G3ZX73"/>
<comment type="caution">
    <text evidence="1">The sequence shown here is derived from an EMBL/GenBank/DDBJ whole genome shotgun (WGS) entry which is preliminary data.</text>
</comment>
<gene>
    <name evidence="1" type="ORF">GK047_09795</name>
</gene>
<organism evidence="1">
    <name type="scientific">Paenibacillus sp. SYP-B3998</name>
    <dbReference type="NCBI Taxonomy" id="2678564"/>
    <lineage>
        <taxon>Bacteria</taxon>
        <taxon>Bacillati</taxon>
        <taxon>Bacillota</taxon>
        <taxon>Bacilli</taxon>
        <taxon>Bacillales</taxon>
        <taxon>Paenibacillaceae</taxon>
        <taxon>Paenibacillus</taxon>
    </lineage>
</organism>
<name>A0A6G3ZX73_9BACL</name>
<proteinExistence type="predicted"/>
<evidence type="ECO:0000313" key="1">
    <source>
        <dbReference type="EMBL" id="NEW06304.1"/>
    </source>
</evidence>
<dbReference type="RefSeq" id="WP_205516620.1">
    <property type="nucleotide sequence ID" value="NZ_JAAIKC010000002.1"/>
</dbReference>
<sequence>MQRLMCKGKIHRATVTEADLESNHVICDCGSTLLADYDLRANCLHVN</sequence>
<reference evidence="1" key="1">
    <citation type="submission" date="2020-02" db="EMBL/GenBank/DDBJ databases">
        <authorList>
            <person name="Shen X.-R."/>
            <person name="Zhang Y.-X."/>
        </authorList>
    </citation>
    <scope>NUCLEOTIDE SEQUENCE</scope>
    <source>
        <strain evidence="1">SYP-B3998</strain>
    </source>
</reference>